<name>A0ABP1FN36_9CHLO</name>
<sequence>MEQVDTTRDILYEALARSASSVNPQDEETRISHQLLLENRALSAQLESAERENFEIAEYLRHELSVKDDRISALHAELDEALAEGAEEAERAAEREQQLRAAHAAAEAAMQQEGAELREQAAAWAEAKAKRLADAEELIKLRGLVRKLEGQLSAQAAEAERRVLEAARKARAEVEAQLAEKDPEAMGLDASGRRLLSQNRAMAKELELHIEEAEALQAEVKLLQAEASQLRRDNELRAEVETQCARRGAAQARRLREECEKVAALESSLARVLQDFQEDRRRLTAVFGAERAEAQADIRALRQLAKARGRALHKVRELAQTVLGQRTEVEVFLVTSLDMVKQEMQQGTKRQLALPHTEQEGSDAVEAVLDTKDMTWEDREKVLRMLFASLRRQRQEPVQAPVPKPSYESDDDEVDNPGPLRGIINLAGPAKLA</sequence>
<feature type="region of interest" description="Disordered" evidence="2">
    <location>
        <begin position="393"/>
        <end position="433"/>
    </location>
</feature>
<gene>
    <name evidence="3" type="primary">g3571</name>
    <name evidence="3" type="ORF">VP750_LOCUS3047</name>
</gene>
<organism evidence="3 4">
    <name type="scientific">Coccomyxa viridis</name>
    <dbReference type="NCBI Taxonomy" id="1274662"/>
    <lineage>
        <taxon>Eukaryota</taxon>
        <taxon>Viridiplantae</taxon>
        <taxon>Chlorophyta</taxon>
        <taxon>core chlorophytes</taxon>
        <taxon>Trebouxiophyceae</taxon>
        <taxon>Trebouxiophyceae incertae sedis</taxon>
        <taxon>Coccomyxaceae</taxon>
        <taxon>Coccomyxa</taxon>
    </lineage>
</organism>
<protein>
    <submittedName>
        <fullName evidence="3">G3571 protein</fullName>
    </submittedName>
</protein>
<dbReference type="EMBL" id="CAXHTA020000005">
    <property type="protein sequence ID" value="CAL5221388.1"/>
    <property type="molecule type" value="Genomic_DNA"/>
</dbReference>
<keyword evidence="4" id="KW-1185">Reference proteome</keyword>
<keyword evidence="1" id="KW-0175">Coiled coil</keyword>
<feature type="coiled-coil region" evidence="1">
    <location>
        <begin position="157"/>
        <end position="233"/>
    </location>
</feature>
<feature type="coiled-coil region" evidence="1">
    <location>
        <begin position="32"/>
        <end position="109"/>
    </location>
</feature>
<proteinExistence type="predicted"/>
<evidence type="ECO:0000313" key="4">
    <source>
        <dbReference type="Proteomes" id="UP001497392"/>
    </source>
</evidence>
<evidence type="ECO:0000256" key="2">
    <source>
        <dbReference type="SAM" id="MobiDB-lite"/>
    </source>
</evidence>
<evidence type="ECO:0000256" key="1">
    <source>
        <dbReference type="SAM" id="Coils"/>
    </source>
</evidence>
<dbReference type="PANTHER" id="PTHR14845:SF0">
    <property type="entry name" value="DUF4515 DOMAIN-CONTAINING PROTEIN"/>
    <property type="match status" value="1"/>
</dbReference>
<evidence type="ECO:0000313" key="3">
    <source>
        <dbReference type="EMBL" id="CAL5221388.1"/>
    </source>
</evidence>
<accession>A0ABP1FN36</accession>
<dbReference type="Proteomes" id="UP001497392">
    <property type="component" value="Unassembled WGS sequence"/>
</dbReference>
<dbReference type="PANTHER" id="PTHR14845">
    <property type="entry name" value="COILED-COIL DOMAIN-CONTAINING 166"/>
    <property type="match status" value="1"/>
</dbReference>
<comment type="caution">
    <text evidence="3">The sequence shown here is derived from an EMBL/GenBank/DDBJ whole genome shotgun (WGS) entry which is preliminary data.</text>
</comment>
<reference evidence="3 4" key="1">
    <citation type="submission" date="2024-06" db="EMBL/GenBank/DDBJ databases">
        <authorList>
            <person name="Kraege A."/>
            <person name="Thomma B."/>
        </authorList>
    </citation>
    <scope>NUCLEOTIDE SEQUENCE [LARGE SCALE GENOMIC DNA]</scope>
</reference>